<accession>A0ABY6URH6</accession>
<dbReference type="CDD" id="cd02440">
    <property type="entry name" value="AdoMet_MTases"/>
    <property type="match status" value="1"/>
</dbReference>
<feature type="non-terminal residue" evidence="3">
    <location>
        <position position="1"/>
    </location>
</feature>
<proteinExistence type="inferred from homology"/>
<protein>
    <recommendedName>
        <fullName evidence="5">Methyltransferase domain-containing protein</fullName>
    </recommendedName>
</protein>
<dbReference type="Proteomes" id="UP000766486">
    <property type="component" value="Unassembled WGS sequence"/>
</dbReference>
<comment type="caution">
    <text evidence="3">The sequence shown here is derived from an EMBL/GenBank/DDBJ whole genome shotgun (WGS) entry which is preliminary data.</text>
</comment>
<dbReference type="Gene3D" id="3.40.50.150">
    <property type="entry name" value="Vaccinia Virus protein VP39"/>
    <property type="match status" value="1"/>
</dbReference>
<evidence type="ECO:0008006" key="5">
    <source>
        <dbReference type="Google" id="ProtNLM"/>
    </source>
</evidence>
<dbReference type="SUPFAM" id="SSF53335">
    <property type="entry name" value="S-adenosyl-L-methionine-dependent methyltransferases"/>
    <property type="match status" value="1"/>
</dbReference>
<dbReference type="InterPro" id="IPR029063">
    <property type="entry name" value="SAM-dependent_MTases_sf"/>
</dbReference>
<feature type="compositionally biased region" description="Acidic residues" evidence="2">
    <location>
        <begin position="35"/>
        <end position="55"/>
    </location>
</feature>
<organism evidence="3 4">
    <name type="scientific">Bionectria ochroleuca</name>
    <name type="common">Gliocladium roseum</name>
    <dbReference type="NCBI Taxonomy" id="29856"/>
    <lineage>
        <taxon>Eukaryota</taxon>
        <taxon>Fungi</taxon>
        <taxon>Dikarya</taxon>
        <taxon>Ascomycota</taxon>
        <taxon>Pezizomycotina</taxon>
        <taxon>Sordariomycetes</taxon>
        <taxon>Hypocreomycetidae</taxon>
        <taxon>Hypocreales</taxon>
        <taxon>Bionectriaceae</taxon>
        <taxon>Clonostachys</taxon>
    </lineage>
</organism>
<feature type="compositionally biased region" description="Low complexity" evidence="2">
    <location>
        <begin position="7"/>
        <end position="27"/>
    </location>
</feature>
<keyword evidence="4" id="KW-1185">Reference proteome</keyword>
<sequence>PSPRPSPRSLMPTPPKSGSSGEPSPQSADHADSPESIEADLDAASDSVEGYESDSDSAASTSLASSVRDYVFENNRRYHKFKEGRYLIPNDDIEQEREDMKHTMCLHVANNALHFAPLDHPQKILDLGTGTGIWAIDMGDEYPGAEIIGVDLSPIQPSFVPPNVKFYVDDVESEWVEKPESLDFIHARHMAPAIKNWPELLKQAYQALRPGAWIELQELKLKPSCDDGTMPEDYLVADFLSNLAKGFACFGVDLLGMERNQQLLIDAGFVNVEEKIFKVPIGSWARDQKWKTIGMYNRSVIADALQGVAMGPYSRGLKWSPEEIEKYLVGVRKSLANTSIHSYYTFHVVYGQKPTTA</sequence>
<dbReference type="Pfam" id="PF13489">
    <property type="entry name" value="Methyltransf_23"/>
    <property type="match status" value="1"/>
</dbReference>
<name>A0ABY6URH6_BIOOC</name>
<dbReference type="PANTHER" id="PTHR43591">
    <property type="entry name" value="METHYLTRANSFERASE"/>
    <property type="match status" value="1"/>
</dbReference>
<evidence type="ECO:0000313" key="3">
    <source>
        <dbReference type="EMBL" id="VUC33983.1"/>
    </source>
</evidence>
<gene>
    <name evidence="3" type="ORF">CLO192961_LOCUS368308</name>
</gene>
<dbReference type="EMBL" id="CABFNS010000874">
    <property type="protein sequence ID" value="VUC33983.1"/>
    <property type="molecule type" value="Genomic_DNA"/>
</dbReference>
<evidence type="ECO:0000256" key="2">
    <source>
        <dbReference type="SAM" id="MobiDB-lite"/>
    </source>
</evidence>
<comment type="similarity">
    <text evidence="1">Belongs to the methyltransferase superfamily. LaeA methyltransferase family.</text>
</comment>
<dbReference type="PANTHER" id="PTHR43591:SF24">
    <property type="entry name" value="2-METHOXY-6-POLYPRENYL-1,4-BENZOQUINOL METHYLASE, MITOCHONDRIAL"/>
    <property type="match status" value="1"/>
</dbReference>
<evidence type="ECO:0000256" key="1">
    <source>
        <dbReference type="ARBA" id="ARBA00038158"/>
    </source>
</evidence>
<feature type="region of interest" description="Disordered" evidence="2">
    <location>
        <begin position="1"/>
        <end position="63"/>
    </location>
</feature>
<evidence type="ECO:0000313" key="4">
    <source>
        <dbReference type="Proteomes" id="UP000766486"/>
    </source>
</evidence>
<reference evidence="3 4" key="1">
    <citation type="submission" date="2019-06" db="EMBL/GenBank/DDBJ databases">
        <authorList>
            <person name="Broberg M."/>
        </authorList>
    </citation>
    <scope>NUCLEOTIDE SEQUENCE [LARGE SCALE GENOMIC DNA]</scope>
</reference>